<dbReference type="InterPro" id="IPR029787">
    <property type="entry name" value="Nucleotide_cyclase"/>
</dbReference>
<organism evidence="5 6">
    <name type="scientific">Sphingomonas hankookensis</name>
    <dbReference type="NCBI Taxonomy" id="563996"/>
    <lineage>
        <taxon>Bacteria</taxon>
        <taxon>Pseudomonadati</taxon>
        <taxon>Pseudomonadota</taxon>
        <taxon>Alphaproteobacteria</taxon>
        <taxon>Sphingomonadales</taxon>
        <taxon>Sphingomonadaceae</taxon>
        <taxon>Sphingomonas</taxon>
    </lineage>
</organism>
<feature type="transmembrane region" description="Helical" evidence="3">
    <location>
        <begin position="76"/>
        <end position="95"/>
    </location>
</feature>
<keyword evidence="6" id="KW-1185">Reference proteome</keyword>
<accession>A0ABR5Y968</accession>
<dbReference type="SUPFAM" id="SSF55073">
    <property type="entry name" value="Nucleotide cyclase"/>
    <property type="match status" value="1"/>
</dbReference>
<dbReference type="InterPro" id="IPR043128">
    <property type="entry name" value="Rev_trsase/Diguanyl_cyclase"/>
</dbReference>
<comment type="caution">
    <text evidence="5">The sequence shown here is derived from an EMBL/GenBank/DDBJ whole genome shotgun (WGS) entry which is preliminary data.</text>
</comment>
<dbReference type="EC" id="2.7.7.65" evidence="1"/>
<keyword evidence="3" id="KW-1133">Transmembrane helix</keyword>
<gene>
    <name evidence="5" type="ORF">AVT10_07430</name>
</gene>
<dbReference type="InterPro" id="IPR000160">
    <property type="entry name" value="GGDEF_dom"/>
</dbReference>
<evidence type="ECO:0000259" key="4">
    <source>
        <dbReference type="PROSITE" id="PS50887"/>
    </source>
</evidence>
<dbReference type="EMBL" id="LQQO01000061">
    <property type="protein sequence ID" value="KZE08746.1"/>
    <property type="molecule type" value="Genomic_DNA"/>
</dbReference>
<sequence>MVDAVRAMLLVCAVVGGGAALGLITRHAFSVAFWPANAILVGTMLRAPHLHRPAGWFGAGAGFVLADLLFGQSPALSGWFAAANVSGTFVAVLALRRLASRDLRLRRVHSVMRISVGLLPGSLVAALTGAVMVVVQFHGSPTQTVMTWTASEIANYLIFLPAMLTVQPPWRRERRVATAAAAKPLWPLLLLAVSCVLAVYFDGPGSIMFPMPALLLCAMTYSVSTAALVTMALGSGCMITIGLGMVDIGQDLSIPRMVVSIRIAVAFLALVPLTISSAMAVRDDLMAQLQQAADHDGLTGLLNRRAFEHRLHRRLEASANDGGLTLLWLDLDHFKSINDRHGHPAGDAVLRAVATAIEGCCREDDLCARLGGEEFALALVAPDAQAGALIAERLRSTIAALRIDGHGTAIRVTASIGAHHLDHWPVDPPALLRGLDEALYRAKHGGRNRIEWLDADLTRQAA</sequence>
<evidence type="ECO:0000256" key="1">
    <source>
        <dbReference type="ARBA" id="ARBA00012528"/>
    </source>
</evidence>
<dbReference type="Proteomes" id="UP000076609">
    <property type="component" value="Unassembled WGS sequence"/>
</dbReference>
<feature type="transmembrane region" description="Helical" evidence="3">
    <location>
        <begin position="213"/>
        <end position="246"/>
    </location>
</feature>
<proteinExistence type="predicted"/>
<evidence type="ECO:0000256" key="2">
    <source>
        <dbReference type="ARBA" id="ARBA00034247"/>
    </source>
</evidence>
<name>A0ABR5Y968_9SPHN</name>
<protein>
    <recommendedName>
        <fullName evidence="1">diguanylate cyclase</fullName>
        <ecNumber evidence="1">2.7.7.65</ecNumber>
    </recommendedName>
</protein>
<dbReference type="InterPro" id="IPR050469">
    <property type="entry name" value="Diguanylate_Cyclase"/>
</dbReference>
<dbReference type="Gene3D" id="3.30.70.270">
    <property type="match status" value="1"/>
</dbReference>
<feature type="domain" description="GGDEF" evidence="4">
    <location>
        <begin position="322"/>
        <end position="455"/>
    </location>
</feature>
<comment type="catalytic activity">
    <reaction evidence="2">
        <text>2 GTP = 3',3'-c-di-GMP + 2 diphosphate</text>
        <dbReference type="Rhea" id="RHEA:24898"/>
        <dbReference type="ChEBI" id="CHEBI:33019"/>
        <dbReference type="ChEBI" id="CHEBI:37565"/>
        <dbReference type="ChEBI" id="CHEBI:58805"/>
        <dbReference type="EC" id="2.7.7.65"/>
    </reaction>
</comment>
<feature type="transmembrane region" description="Helical" evidence="3">
    <location>
        <begin position="145"/>
        <end position="164"/>
    </location>
</feature>
<feature type="transmembrane region" description="Helical" evidence="3">
    <location>
        <begin position="116"/>
        <end position="139"/>
    </location>
</feature>
<dbReference type="SMART" id="SM00267">
    <property type="entry name" value="GGDEF"/>
    <property type="match status" value="1"/>
</dbReference>
<reference evidence="6" key="1">
    <citation type="submission" date="2016-01" db="EMBL/GenBank/DDBJ databases">
        <title>Draft genome of Chromobacterium sp. F49.</title>
        <authorList>
            <person name="Hong K.W."/>
        </authorList>
    </citation>
    <scope>NUCLEOTIDE SEQUENCE [LARGE SCALE GENOMIC DNA]</scope>
    <source>
        <strain evidence="6">CN3</strain>
    </source>
</reference>
<dbReference type="NCBIfam" id="TIGR00254">
    <property type="entry name" value="GGDEF"/>
    <property type="match status" value="1"/>
</dbReference>
<dbReference type="PROSITE" id="PS50887">
    <property type="entry name" value="GGDEF"/>
    <property type="match status" value="1"/>
</dbReference>
<dbReference type="PANTHER" id="PTHR45138">
    <property type="entry name" value="REGULATORY COMPONENTS OF SENSORY TRANSDUCTION SYSTEM"/>
    <property type="match status" value="1"/>
</dbReference>
<feature type="transmembrane region" description="Helical" evidence="3">
    <location>
        <begin position="185"/>
        <end position="201"/>
    </location>
</feature>
<evidence type="ECO:0000313" key="6">
    <source>
        <dbReference type="Proteomes" id="UP000076609"/>
    </source>
</evidence>
<dbReference type="CDD" id="cd01949">
    <property type="entry name" value="GGDEF"/>
    <property type="match status" value="1"/>
</dbReference>
<evidence type="ECO:0000313" key="5">
    <source>
        <dbReference type="EMBL" id="KZE08746.1"/>
    </source>
</evidence>
<dbReference type="PANTHER" id="PTHR45138:SF9">
    <property type="entry name" value="DIGUANYLATE CYCLASE DGCM-RELATED"/>
    <property type="match status" value="1"/>
</dbReference>
<dbReference type="Pfam" id="PF00990">
    <property type="entry name" value="GGDEF"/>
    <property type="match status" value="1"/>
</dbReference>
<keyword evidence="3" id="KW-0812">Transmembrane</keyword>
<keyword evidence="3" id="KW-0472">Membrane</keyword>
<feature type="transmembrane region" description="Helical" evidence="3">
    <location>
        <begin position="7"/>
        <end position="25"/>
    </location>
</feature>
<feature type="transmembrane region" description="Helical" evidence="3">
    <location>
        <begin position="258"/>
        <end position="281"/>
    </location>
</feature>
<evidence type="ECO:0000256" key="3">
    <source>
        <dbReference type="SAM" id="Phobius"/>
    </source>
</evidence>